<comment type="function">
    <text evidence="6">Specifically methylates the N7 position of a guanine in 16S rRNA.</text>
</comment>
<proteinExistence type="inferred from homology"/>
<dbReference type="EMBL" id="LGCL01000019">
    <property type="protein sequence ID" value="KPL78214.1"/>
    <property type="molecule type" value="Genomic_DNA"/>
</dbReference>
<feature type="binding site" evidence="6">
    <location>
        <position position="84"/>
    </location>
    <ligand>
        <name>S-adenosyl-L-methionine</name>
        <dbReference type="ChEBI" id="CHEBI:59789"/>
    </ligand>
</feature>
<dbReference type="SUPFAM" id="SSF53335">
    <property type="entry name" value="S-adenosyl-L-methionine-dependent methyltransferases"/>
    <property type="match status" value="1"/>
</dbReference>
<evidence type="ECO:0000256" key="1">
    <source>
        <dbReference type="ARBA" id="ARBA00022490"/>
    </source>
</evidence>
<dbReference type="STRING" id="1134406.ADN00_06935"/>
<dbReference type="FunFam" id="3.40.50.150:FF:000041">
    <property type="entry name" value="Ribosomal RNA small subunit methyltransferase G"/>
    <property type="match status" value="1"/>
</dbReference>
<dbReference type="InterPro" id="IPR029063">
    <property type="entry name" value="SAM-dependent_MTases_sf"/>
</dbReference>
<evidence type="ECO:0000256" key="2">
    <source>
        <dbReference type="ARBA" id="ARBA00022552"/>
    </source>
</evidence>
<protein>
    <recommendedName>
        <fullName evidence="6">Ribosomal RNA small subunit methyltransferase G</fullName>
        <ecNumber evidence="6">2.1.1.-</ecNumber>
    </recommendedName>
    <alternativeName>
        <fullName evidence="6">16S rRNA 7-methylguanosine methyltransferase</fullName>
        <shortName evidence="6">16S rRNA m7G methyltransferase</shortName>
    </alternativeName>
</protein>
<dbReference type="PANTHER" id="PTHR31760:SF0">
    <property type="entry name" value="S-ADENOSYL-L-METHIONINE-DEPENDENT METHYLTRANSFERASES SUPERFAMILY PROTEIN"/>
    <property type="match status" value="1"/>
</dbReference>
<evidence type="ECO:0000313" key="8">
    <source>
        <dbReference type="Proteomes" id="UP000050417"/>
    </source>
</evidence>
<gene>
    <name evidence="6" type="primary">rsmG</name>
    <name evidence="7" type="ORF">ADN00_06935</name>
</gene>
<feature type="binding site" evidence="6">
    <location>
        <position position="79"/>
    </location>
    <ligand>
        <name>S-adenosyl-L-methionine</name>
        <dbReference type="ChEBI" id="CHEBI:59789"/>
    </ligand>
</feature>
<keyword evidence="2 6" id="KW-0698">rRNA processing</keyword>
<dbReference type="NCBIfam" id="TIGR00138">
    <property type="entry name" value="rsmG_gidB"/>
    <property type="match status" value="1"/>
</dbReference>
<organism evidence="7 8">
    <name type="scientific">Ornatilinea apprima</name>
    <dbReference type="NCBI Taxonomy" id="1134406"/>
    <lineage>
        <taxon>Bacteria</taxon>
        <taxon>Bacillati</taxon>
        <taxon>Chloroflexota</taxon>
        <taxon>Anaerolineae</taxon>
        <taxon>Anaerolineales</taxon>
        <taxon>Anaerolineaceae</taxon>
        <taxon>Ornatilinea</taxon>
    </lineage>
</organism>
<dbReference type="HAMAP" id="MF_00074">
    <property type="entry name" value="16SrRNA_methyltr_G"/>
    <property type="match status" value="1"/>
</dbReference>
<comment type="caution">
    <text evidence="6">Lacks conserved residue(s) required for the propagation of feature annotation.</text>
</comment>
<comment type="similarity">
    <text evidence="6">Belongs to the methyltransferase superfamily. RNA methyltransferase RsmG family.</text>
</comment>
<dbReference type="EC" id="2.1.1.-" evidence="6"/>
<evidence type="ECO:0000256" key="6">
    <source>
        <dbReference type="HAMAP-Rule" id="MF_00074"/>
    </source>
</evidence>
<dbReference type="PATRIC" id="fig|1134406.4.peg.3203"/>
<evidence type="ECO:0000256" key="3">
    <source>
        <dbReference type="ARBA" id="ARBA00022603"/>
    </source>
</evidence>
<dbReference type="PANTHER" id="PTHR31760">
    <property type="entry name" value="S-ADENOSYL-L-METHIONINE-DEPENDENT METHYLTRANSFERASES SUPERFAMILY PROTEIN"/>
    <property type="match status" value="1"/>
</dbReference>
<reference evidence="7 8" key="1">
    <citation type="submission" date="2015-07" db="EMBL/GenBank/DDBJ databases">
        <title>Genome sequence of Ornatilinea apprima DSM 23815.</title>
        <authorList>
            <person name="Hemp J."/>
            <person name="Ward L.M."/>
            <person name="Pace L.A."/>
            <person name="Fischer W.W."/>
        </authorList>
    </citation>
    <scope>NUCLEOTIDE SEQUENCE [LARGE SCALE GENOMIC DNA]</scope>
    <source>
        <strain evidence="7 8">P3M-1</strain>
    </source>
</reference>
<comment type="caution">
    <text evidence="7">The sequence shown here is derived from an EMBL/GenBank/DDBJ whole genome shotgun (WGS) entry which is preliminary data.</text>
</comment>
<keyword evidence="8" id="KW-1185">Reference proteome</keyword>
<name>A0A0P6XNR5_9CHLR</name>
<feature type="binding site" evidence="6">
    <location>
        <begin position="130"/>
        <end position="131"/>
    </location>
    <ligand>
        <name>S-adenosyl-L-methionine</name>
        <dbReference type="ChEBI" id="CHEBI:59789"/>
    </ligand>
</feature>
<feature type="binding site" evidence="6">
    <location>
        <position position="149"/>
    </location>
    <ligand>
        <name>S-adenosyl-L-methionine</name>
        <dbReference type="ChEBI" id="CHEBI:59789"/>
    </ligand>
</feature>
<dbReference type="Pfam" id="PF02527">
    <property type="entry name" value="GidB"/>
    <property type="match status" value="1"/>
</dbReference>
<keyword evidence="4 6" id="KW-0808">Transferase</keyword>
<dbReference type="AlphaFoldDB" id="A0A0P6XNR5"/>
<dbReference type="RefSeq" id="WP_075062256.1">
    <property type="nucleotide sequence ID" value="NZ_LGCL01000019.1"/>
</dbReference>
<dbReference type="GO" id="GO:0070043">
    <property type="term" value="F:rRNA (guanine-N7-)-methyltransferase activity"/>
    <property type="evidence" value="ECO:0007669"/>
    <property type="project" value="UniProtKB-UniRule"/>
</dbReference>
<dbReference type="InterPro" id="IPR003682">
    <property type="entry name" value="rRNA_ssu_MeTfrase_G"/>
</dbReference>
<dbReference type="PIRSF" id="PIRSF003078">
    <property type="entry name" value="GidB"/>
    <property type="match status" value="1"/>
</dbReference>
<comment type="subcellular location">
    <subcellularLocation>
        <location evidence="6">Cytoplasm</location>
    </subcellularLocation>
</comment>
<evidence type="ECO:0000256" key="5">
    <source>
        <dbReference type="ARBA" id="ARBA00022691"/>
    </source>
</evidence>
<keyword evidence="1 6" id="KW-0963">Cytoplasm</keyword>
<dbReference type="Gene3D" id="3.40.50.150">
    <property type="entry name" value="Vaccinia Virus protein VP39"/>
    <property type="match status" value="1"/>
</dbReference>
<evidence type="ECO:0000313" key="7">
    <source>
        <dbReference type="EMBL" id="KPL78214.1"/>
    </source>
</evidence>
<dbReference type="Proteomes" id="UP000050417">
    <property type="component" value="Unassembled WGS sequence"/>
</dbReference>
<evidence type="ECO:0000256" key="4">
    <source>
        <dbReference type="ARBA" id="ARBA00022679"/>
    </source>
</evidence>
<dbReference type="GO" id="GO:0005829">
    <property type="term" value="C:cytosol"/>
    <property type="evidence" value="ECO:0007669"/>
    <property type="project" value="TreeGrafter"/>
</dbReference>
<keyword evidence="5 6" id="KW-0949">S-adenosyl-L-methionine</keyword>
<accession>A0A0P6XNR5</accession>
<keyword evidence="3 6" id="KW-0489">Methyltransferase</keyword>
<sequence>MMENFRKNIKDLLGVQLSDSQVQAFITYEEQLLEYNAQFNLTAIRDSEGIRLKHFIDSLSCLLALREKPVPPSRLVDIGTGAGFPGIPLKILFPAMQLTLVESVGKKARFCEHMARALKLENVLVLQSRAEELGQDPAHREKYDWAVARAVAQLPILAEYLLPLVRVGGGMIAQKGESGPAETQSAQNAIHILGGRLHKLIPVQISGVAEDRYLVVVDKVAATPKHLPRRVGIPSKSPL</sequence>